<dbReference type="Gene3D" id="3.40.50.150">
    <property type="entry name" value="Vaccinia Virus protein VP39"/>
    <property type="match status" value="1"/>
</dbReference>
<reference evidence="7" key="1">
    <citation type="submission" date="2020-07" db="EMBL/GenBank/DDBJ databases">
        <title>Genome sequence and genetic diversity analysis of an under-domesticated orphan crop, white fonio (Digitaria exilis).</title>
        <authorList>
            <person name="Bennetzen J.L."/>
            <person name="Chen S."/>
            <person name="Ma X."/>
            <person name="Wang X."/>
            <person name="Yssel A.E.J."/>
            <person name="Chaluvadi S.R."/>
            <person name="Johnson M."/>
            <person name="Gangashetty P."/>
            <person name="Hamidou F."/>
            <person name="Sanogo M.D."/>
            <person name="Zwaenepoel A."/>
            <person name="Wallace J."/>
            <person name="Van De Peer Y."/>
            <person name="Van Deynze A."/>
        </authorList>
    </citation>
    <scope>NUCLEOTIDE SEQUENCE</scope>
    <source>
        <tissue evidence="7">Leaves</tissue>
    </source>
</reference>
<dbReference type="GO" id="GO:0046983">
    <property type="term" value="F:protein dimerization activity"/>
    <property type="evidence" value="ECO:0007669"/>
    <property type="project" value="InterPro"/>
</dbReference>
<dbReference type="InterPro" id="IPR016461">
    <property type="entry name" value="COMT-like"/>
</dbReference>
<dbReference type="CDD" id="cd02440">
    <property type="entry name" value="AdoMet_MTases"/>
    <property type="match status" value="1"/>
</dbReference>
<dbReference type="InterPro" id="IPR036388">
    <property type="entry name" value="WH-like_DNA-bd_sf"/>
</dbReference>
<dbReference type="Pfam" id="PF08100">
    <property type="entry name" value="Dimerisation"/>
    <property type="match status" value="1"/>
</dbReference>
<protein>
    <submittedName>
        <fullName evidence="7">Uncharacterized protein</fullName>
    </submittedName>
</protein>
<organism evidence="7 8">
    <name type="scientific">Digitaria exilis</name>
    <dbReference type="NCBI Taxonomy" id="1010633"/>
    <lineage>
        <taxon>Eukaryota</taxon>
        <taxon>Viridiplantae</taxon>
        <taxon>Streptophyta</taxon>
        <taxon>Embryophyta</taxon>
        <taxon>Tracheophyta</taxon>
        <taxon>Spermatophyta</taxon>
        <taxon>Magnoliopsida</taxon>
        <taxon>Liliopsida</taxon>
        <taxon>Poales</taxon>
        <taxon>Poaceae</taxon>
        <taxon>PACMAD clade</taxon>
        <taxon>Panicoideae</taxon>
        <taxon>Panicodae</taxon>
        <taxon>Paniceae</taxon>
        <taxon>Anthephorinae</taxon>
        <taxon>Digitaria</taxon>
    </lineage>
</organism>
<keyword evidence="3" id="KW-0949">S-adenosyl-L-methionine</keyword>
<feature type="active site" description="Proton acceptor" evidence="4">
    <location>
        <position position="239"/>
    </location>
</feature>
<dbReference type="AlphaFoldDB" id="A0A835BIU4"/>
<accession>A0A835BIU4</accession>
<dbReference type="InterPro" id="IPR036390">
    <property type="entry name" value="WH_DNA-bd_sf"/>
</dbReference>
<dbReference type="FunFam" id="3.40.50.150:FF:000206">
    <property type="entry name" value="O-methyltransferase ZRP4"/>
    <property type="match status" value="1"/>
</dbReference>
<evidence type="ECO:0000313" key="7">
    <source>
        <dbReference type="EMBL" id="KAF8690459.1"/>
    </source>
</evidence>
<dbReference type="InterPro" id="IPR029063">
    <property type="entry name" value="SAM-dependent_MTases_sf"/>
</dbReference>
<dbReference type="EMBL" id="JACEFO010001972">
    <property type="protein sequence ID" value="KAF8690459.1"/>
    <property type="molecule type" value="Genomic_DNA"/>
</dbReference>
<evidence type="ECO:0000259" key="5">
    <source>
        <dbReference type="Pfam" id="PF00891"/>
    </source>
</evidence>
<feature type="domain" description="O-methyltransferase dimerisation" evidence="6">
    <location>
        <begin position="1"/>
        <end position="84"/>
    </location>
</feature>
<dbReference type="GO" id="GO:0032259">
    <property type="term" value="P:methylation"/>
    <property type="evidence" value="ECO:0007669"/>
    <property type="project" value="UniProtKB-KW"/>
</dbReference>
<keyword evidence="8" id="KW-1185">Reference proteome</keyword>
<gene>
    <name evidence="7" type="ORF">HU200_040813</name>
</gene>
<keyword evidence="1" id="KW-0489">Methyltransferase</keyword>
<dbReference type="Proteomes" id="UP000636709">
    <property type="component" value="Unassembled WGS sequence"/>
</dbReference>
<keyword evidence="2" id="KW-0808">Transferase</keyword>
<dbReference type="InterPro" id="IPR001077">
    <property type="entry name" value="COMT_C"/>
</dbReference>
<dbReference type="PROSITE" id="PS51683">
    <property type="entry name" value="SAM_OMT_II"/>
    <property type="match status" value="1"/>
</dbReference>
<dbReference type="SUPFAM" id="SSF53335">
    <property type="entry name" value="S-adenosyl-L-methionine-dependent methyltransferases"/>
    <property type="match status" value="1"/>
</dbReference>
<evidence type="ECO:0000256" key="4">
    <source>
        <dbReference type="PIRSR" id="PIRSR005739-1"/>
    </source>
</evidence>
<dbReference type="Gene3D" id="1.10.10.10">
    <property type="entry name" value="Winged helix-like DNA-binding domain superfamily/Winged helix DNA-binding domain"/>
    <property type="match status" value="1"/>
</dbReference>
<dbReference type="SUPFAM" id="SSF46785">
    <property type="entry name" value="Winged helix' DNA-binding domain"/>
    <property type="match status" value="1"/>
</dbReference>
<comment type="caution">
    <text evidence="7">The sequence shown here is derived from an EMBL/GenBank/DDBJ whole genome shotgun (WGS) entry which is preliminary data.</text>
</comment>
<evidence type="ECO:0000313" key="8">
    <source>
        <dbReference type="Proteomes" id="UP000636709"/>
    </source>
</evidence>
<proteinExistence type="predicted"/>
<dbReference type="Pfam" id="PF00891">
    <property type="entry name" value="Methyltransf_2"/>
    <property type="match status" value="1"/>
</dbReference>
<name>A0A835BIU4_9POAL</name>
<sequence length="337" mass="36591">MALRCAIELGIPTAIHRLSGTASLSELHAALPIAAGKWPFLSHIMTLLAASGIFTEETKQQDGGAAAAEPRYHLTTASRLLVASRTCISQLLTLSSSPFYFTASQNLAEWLKEEAARSPFAMAHGAGFYDMVHRDAAFGACFDEAMASSTRLVSEIVVRDYGEVFAGVSSVVDVGGHNGTMARAIAKAFPHVRCSVLELPHMVDAMMAADGDSTVEFVAGDMREFIPPADAVLFKSVLHNWSDEDCVRILKRAKEAVSTREPKGKVVITEVVLGRSPSNNKQILEAQLLADLCMMVVMEGKERTEETWHKIFIDAGFNRYKITPVSGTTKSLIEVFP</sequence>
<dbReference type="GO" id="GO:0008171">
    <property type="term" value="F:O-methyltransferase activity"/>
    <property type="evidence" value="ECO:0007669"/>
    <property type="project" value="InterPro"/>
</dbReference>
<dbReference type="InterPro" id="IPR012967">
    <property type="entry name" value="COMT_dimerisation"/>
</dbReference>
<feature type="domain" description="O-methyltransferase C-terminal" evidence="5">
    <location>
        <begin position="106"/>
        <end position="318"/>
    </location>
</feature>
<evidence type="ECO:0000256" key="3">
    <source>
        <dbReference type="ARBA" id="ARBA00022691"/>
    </source>
</evidence>
<evidence type="ECO:0000259" key="6">
    <source>
        <dbReference type="Pfam" id="PF08100"/>
    </source>
</evidence>
<evidence type="ECO:0000256" key="2">
    <source>
        <dbReference type="ARBA" id="ARBA00022679"/>
    </source>
</evidence>
<dbReference type="OrthoDB" id="1712360at2759"/>
<dbReference type="PIRSF" id="PIRSF005739">
    <property type="entry name" value="O-mtase"/>
    <property type="match status" value="1"/>
</dbReference>
<dbReference type="PANTHER" id="PTHR11746">
    <property type="entry name" value="O-METHYLTRANSFERASE"/>
    <property type="match status" value="1"/>
</dbReference>
<evidence type="ECO:0000256" key="1">
    <source>
        <dbReference type="ARBA" id="ARBA00022603"/>
    </source>
</evidence>